<sequence length="470" mass="49628">MPPGDRSYQGFRDSPLSRQHANDVAQRHGNGSRLSRVAETGPHPESDREFDVTTAMTAPEGAETASFPAPPPGAEPLPGQLDRWLASRGAELVAIRRHIHAHPEPSNAEFETAALVARELAVAGLSPQLLPRGNGVICDIGQGDRVVAFRADLDALPLHDTKDVPYRSTVEKVAHACGHDVHTTVLLGLGLALAQLNERGELPGRVRLIFQPAEEYVPSGAPEVIAAGALKDVVAIYALHCYPQLPAGLVGVRSGPFTAAADTIRVRLTGPGGHTARPHLTADLVHALGRVIVDVPALLDRRVDPRAGVSMVWGAVKAGEAFNAIPGEGEVLGTVRILNRDAWRSAPELITRLIRDVVAATGAEAEVQYNRGVPPVINDRMASAVIAGAAGAALGADRVVEAEISMGGEDFAFYLEQVPGAMIRLGTGTPGAETKFDLHQSNFDVDERCIGYGVRVMVHTALAALATGSF</sequence>
<dbReference type="SUPFAM" id="SSF53187">
    <property type="entry name" value="Zn-dependent exopeptidases"/>
    <property type="match status" value="1"/>
</dbReference>
<dbReference type="InterPro" id="IPR017439">
    <property type="entry name" value="Amidohydrolase"/>
</dbReference>
<dbReference type="Gene3D" id="3.30.70.360">
    <property type="match status" value="1"/>
</dbReference>
<dbReference type="Pfam" id="PF07687">
    <property type="entry name" value="M20_dimer"/>
    <property type="match status" value="1"/>
</dbReference>
<dbReference type="PIRSF" id="PIRSF005962">
    <property type="entry name" value="Pept_M20D_amidohydro"/>
    <property type="match status" value="1"/>
</dbReference>
<gene>
    <name evidence="4" type="ORF">CLV70_108146</name>
</gene>
<feature type="binding site" evidence="1">
    <location>
        <position position="179"/>
    </location>
    <ligand>
        <name>Mn(2+)</name>
        <dbReference type="ChEBI" id="CHEBI:29035"/>
        <label>2</label>
    </ligand>
</feature>
<evidence type="ECO:0000313" key="5">
    <source>
        <dbReference type="Proteomes" id="UP000239209"/>
    </source>
</evidence>
<dbReference type="SUPFAM" id="SSF55031">
    <property type="entry name" value="Bacterial exopeptidase dimerisation domain"/>
    <property type="match status" value="1"/>
</dbReference>
<dbReference type="Proteomes" id="UP000239209">
    <property type="component" value="Unassembled WGS sequence"/>
</dbReference>
<dbReference type="Pfam" id="PF01546">
    <property type="entry name" value="Peptidase_M20"/>
    <property type="match status" value="1"/>
</dbReference>
<evidence type="ECO:0000259" key="3">
    <source>
        <dbReference type="Pfam" id="PF07687"/>
    </source>
</evidence>
<dbReference type="GO" id="GO:0016787">
    <property type="term" value="F:hydrolase activity"/>
    <property type="evidence" value="ECO:0007669"/>
    <property type="project" value="UniProtKB-KW"/>
</dbReference>
<dbReference type="PANTHER" id="PTHR11014:SF63">
    <property type="entry name" value="METALLOPEPTIDASE, PUTATIVE (AFU_ORTHOLOGUE AFUA_6G09600)-RELATED"/>
    <property type="match status" value="1"/>
</dbReference>
<organism evidence="4 5">
    <name type="scientific">Pseudosporangium ferrugineum</name>
    <dbReference type="NCBI Taxonomy" id="439699"/>
    <lineage>
        <taxon>Bacteria</taxon>
        <taxon>Bacillati</taxon>
        <taxon>Actinomycetota</taxon>
        <taxon>Actinomycetes</taxon>
        <taxon>Micromonosporales</taxon>
        <taxon>Micromonosporaceae</taxon>
        <taxon>Pseudosporangium</taxon>
    </lineage>
</organism>
<dbReference type="Gene3D" id="3.40.630.10">
    <property type="entry name" value="Zn peptidases"/>
    <property type="match status" value="1"/>
</dbReference>
<dbReference type="PANTHER" id="PTHR11014">
    <property type="entry name" value="PEPTIDASE M20 FAMILY MEMBER"/>
    <property type="match status" value="1"/>
</dbReference>
<feature type="compositionally biased region" description="Basic and acidic residues" evidence="2">
    <location>
        <begin position="42"/>
        <end position="51"/>
    </location>
</feature>
<dbReference type="EMBL" id="PVZG01000008">
    <property type="protein sequence ID" value="PRY28354.1"/>
    <property type="molecule type" value="Genomic_DNA"/>
</dbReference>
<proteinExistence type="predicted"/>
<accession>A0A2T0S4K4</accession>
<dbReference type="AlphaFoldDB" id="A0A2T0S4K4"/>
<dbReference type="GO" id="GO:0046872">
    <property type="term" value="F:metal ion binding"/>
    <property type="evidence" value="ECO:0007669"/>
    <property type="project" value="UniProtKB-KW"/>
</dbReference>
<evidence type="ECO:0000313" key="4">
    <source>
        <dbReference type="EMBL" id="PRY28354.1"/>
    </source>
</evidence>
<feature type="binding site" evidence="1">
    <location>
        <position position="215"/>
    </location>
    <ligand>
        <name>Mn(2+)</name>
        <dbReference type="ChEBI" id="CHEBI:29035"/>
        <label>2</label>
    </ligand>
</feature>
<feature type="binding site" evidence="1">
    <location>
        <position position="240"/>
    </location>
    <ligand>
        <name>Mn(2+)</name>
        <dbReference type="ChEBI" id="CHEBI:29035"/>
        <label>2</label>
    </ligand>
</feature>
<dbReference type="NCBIfam" id="TIGR01891">
    <property type="entry name" value="amidohydrolases"/>
    <property type="match status" value="1"/>
</dbReference>
<reference evidence="4 5" key="1">
    <citation type="submission" date="2018-03" db="EMBL/GenBank/DDBJ databases">
        <title>Genomic Encyclopedia of Archaeal and Bacterial Type Strains, Phase II (KMG-II): from individual species to whole genera.</title>
        <authorList>
            <person name="Goeker M."/>
        </authorList>
    </citation>
    <scope>NUCLEOTIDE SEQUENCE [LARGE SCALE GENOMIC DNA]</scope>
    <source>
        <strain evidence="4 5">DSM 45348</strain>
    </source>
</reference>
<feature type="region of interest" description="Disordered" evidence="2">
    <location>
        <begin position="1"/>
        <end position="51"/>
    </location>
</feature>
<evidence type="ECO:0000256" key="1">
    <source>
        <dbReference type="PIRSR" id="PIRSR005962-1"/>
    </source>
</evidence>
<keyword evidence="5" id="KW-1185">Reference proteome</keyword>
<keyword evidence="4" id="KW-0378">Hydrolase</keyword>
<dbReference type="InterPro" id="IPR011650">
    <property type="entry name" value="Peptidase_M20_dimer"/>
</dbReference>
<feature type="binding site" evidence="1">
    <location>
        <position position="439"/>
    </location>
    <ligand>
        <name>Mn(2+)</name>
        <dbReference type="ChEBI" id="CHEBI:29035"/>
        <label>2</label>
    </ligand>
</feature>
<feature type="region of interest" description="Disordered" evidence="2">
    <location>
        <begin position="60"/>
        <end position="79"/>
    </location>
</feature>
<keyword evidence="1" id="KW-0464">Manganese</keyword>
<protein>
    <submittedName>
        <fullName evidence="4">Amidohydrolase</fullName>
    </submittedName>
</protein>
<dbReference type="InterPro" id="IPR036264">
    <property type="entry name" value="Bact_exopeptidase_dim_dom"/>
</dbReference>
<feature type="binding site" evidence="1">
    <location>
        <position position="177"/>
    </location>
    <ligand>
        <name>Mn(2+)</name>
        <dbReference type="ChEBI" id="CHEBI:29035"/>
        <label>2</label>
    </ligand>
</feature>
<comment type="cofactor">
    <cofactor evidence="1">
        <name>Mn(2+)</name>
        <dbReference type="ChEBI" id="CHEBI:29035"/>
    </cofactor>
    <text evidence="1">The Mn(2+) ion enhances activity.</text>
</comment>
<keyword evidence="1" id="KW-0479">Metal-binding</keyword>
<dbReference type="InterPro" id="IPR002933">
    <property type="entry name" value="Peptidase_M20"/>
</dbReference>
<feature type="domain" description="Peptidase M20 dimerisation" evidence="3">
    <location>
        <begin position="263"/>
        <end position="356"/>
    </location>
</feature>
<comment type="caution">
    <text evidence="4">The sequence shown here is derived from an EMBL/GenBank/DDBJ whole genome shotgun (WGS) entry which is preliminary data.</text>
</comment>
<evidence type="ECO:0000256" key="2">
    <source>
        <dbReference type="SAM" id="MobiDB-lite"/>
    </source>
</evidence>
<name>A0A2T0S4K4_9ACTN</name>